<comment type="caution">
    <text evidence="9">The sequence shown here is derived from an EMBL/GenBank/DDBJ whole genome shotgun (WGS) entry which is preliminary data.</text>
</comment>
<keyword evidence="4 8" id="KW-1133">Transmembrane helix</keyword>
<dbReference type="Pfam" id="PF12796">
    <property type="entry name" value="Ank_2"/>
    <property type="match status" value="4"/>
</dbReference>
<feature type="repeat" description="ANK" evidence="7">
    <location>
        <begin position="402"/>
        <end position="434"/>
    </location>
</feature>
<dbReference type="OrthoDB" id="5428055at2759"/>
<dbReference type="EMBL" id="JAGMUV010000001">
    <property type="protein sequence ID" value="KAH7176919.1"/>
    <property type="molecule type" value="Genomic_DNA"/>
</dbReference>
<feature type="repeat" description="ANK" evidence="7">
    <location>
        <begin position="312"/>
        <end position="345"/>
    </location>
</feature>
<dbReference type="InterPro" id="IPR045863">
    <property type="entry name" value="CorA_TM1_TM2"/>
</dbReference>
<evidence type="ECO:0000256" key="8">
    <source>
        <dbReference type="SAM" id="Phobius"/>
    </source>
</evidence>
<evidence type="ECO:0000256" key="4">
    <source>
        <dbReference type="ARBA" id="ARBA00022989"/>
    </source>
</evidence>
<evidence type="ECO:0000256" key="3">
    <source>
        <dbReference type="ARBA" id="ARBA00022737"/>
    </source>
</evidence>
<evidence type="ECO:0000256" key="5">
    <source>
        <dbReference type="ARBA" id="ARBA00023043"/>
    </source>
</evidence>
<gene>
    <name evidence="9" type="ORF">EDB81DRAFT_773772</name>
</gene>
<evidence type="ECO:0000256" key="1">
    <source>
        <dbReference type="ARBA" id="ARBA00004141"/>
    </source>
</evidence>
<keyword evidence="10" id="KW-1185">Reference proteome</keyword>
<proteinExistence type="predicted"/>
<dbReference type="SUPFAM" id="SSF48403">
    <property type="entry name" value="Ankyrin repeat"/>
    <property type="match status" value="2"/>
</dbReference>
<dbReference type="AlphaFoldDB" id="A0A9P9FT87"/>
<dbReference type="PROSITE" id="PS50088">
    <property type="entry name" value="ANK_REPEAT"/>
    <property type="match status" value="3"/>
</dbReference>
<protein>
    <submittedName>
        <fullName evidence="9">Ankyrin repeat-containing domain protein</fullName>
    </submittedName>
</protein>
<dbReference type="Gene3D" id="1.25.40.20">
    <property type="entry name" value="Ankyrin repeat-containing domain"/>
    <property type="match status" value="4"/>
</dbReference>
<evidence type="ECO:0000256" key="6">
    <source>
        <dbReference type="ARBA" id="ARBA00023136"/>
    </source>
</evidence>
<dbReference type="Proteomes" id="UP000738349">
    <property type="component" value="Unassembled WGS sequence"/>
</dbReference>
<dbReference type="PANTHER" id="PTHR24126:SF14">
    <property type="entry name" value="ANK_REP_REGION DOMAIN-CONTAINING PROTEIN"/>
    <property type="match status" value="1"/>
</dbReference>
<organism evidence="9 10">
    <name type="scientific">Dactylonectria macrodidyma</name>
    <dbReference type="NCBI Taxonomy" id="307937"/>
    <lineage>
        <taxon>Eukaryota</taxon>
        <taxon>Fungi</taxon>
        <taxon>Dikarya</taxon>
        <taxon>Ascomycota</taxon>
        <taxon>Pezizomycotina</taxon>
        <taxon>Sordariomycetes</taxon>
        <taxon>Hypocreomycetidae</taxon>
        <taxon>Hypocreales</taxon>
        <taxon>Nectriaceae</taxon>
        <taxon>Dactylonectria</taxon>
    </lineage>
</organism>
<name>A0A9P9FT87_9HYPO</name>
<feature type="transmembrane region" description="Helical" evidence="8">
    <location>
        <begin position="790"/>
        <end position="811"/>
    </location>
</feature>
<dbReference type="PROSITE" id="PS50297">
    <property type="entry name" value="ANK_REP_REGION"/>
    <property type="match status" value="3"/>
</dbReference>
<reference evidence="9" key="1">
    <citation type="journal article" date="2021" name="Nat. Commun.">
        <title>Genetic determinants of endophytism in the Arabidopsis root mycobiome.</title>
        <authorList>
            <person name="Mesny F."/>
            <person name="Miyauchi S."/>
            <person name="Thiergart T."/>
            <person name="Pickel B."/>
            <person name="Atanasova L."/>
            <person name="Karlsson M."/>
            <person name="Huettel B."/>
            <person name="Barry K.W."/>
            <person name="Haridas S."/>
            <person name="Chen C."/>
            <person name="Bauer D."/>
            <person name="Andreopoulos W."/>
            <person name="Pangilinan J."/>
            <person name="LaButti K."/>
            <person name="Riley R."/>
            <person name="Lipzen A."/>
            <person name="Clum A."/>
            <person name="Drula E."/>
            <person name="Henrissat B."/>
            <person name="Kohler A."/>
            <person name="Grigoriev I.V."/>
            <person name="Martin F.M."/>
            <person name="Hacquard S."/>
        </authorList>
    </citation>
    <scope>NUCLEOTIDE SEQUENCE</scope>
    <source>
        <strain evidence="9">MPI-CAGE-AT-0147</strain>
    </source>
</reference>
<dbReference type="SUPFAM" id="SSF144083">
    <property type="entry name" value="Magnesium transport protein CorA, transmembrane region"/>
    <property type="match status" value="1"/>
</dbReference>
<feature type="repeat" description="ANK" evidence="7">
    <location>
        <begin position="244"/>
        <end position="277"/>
    </location>
</feature>
<keyword evidence="3" id="KW-0677">Repeat</keyword>
<dbReference type="InterPro" id="IPR002110">
    <property type="entry name" value="Ankyrin_rpt"/>
</dbReference>
<keyword evidence="2 8" id="KW-0812">Transmembrane</keyword>
<keyword evidence="6 8" id="KW-0472">Membrane</keyword>
<evidence type="ECO:0000313" key="10">
    <source>
        <dbReference type="Proteomes" id="UP000738349"/>
    </source>
</evidence>
<evidence type="ECO:0000256" key="7">
    <source>
        <dbReference type="PROSITE-ProRule" id="PRU00023"/>
    </source>
</evidence>
<dbReference type="Pfam" id="PF00023">
    <property type="entry name" value="Ank"/>
    <property type="match status" value="1"/>
</dbReference>
<evidence type="ECO:0000313" key="9">
    <source>
        <dbReference type="EMBL" id="KAH7176919.1"/>
    </source>
</evidence>
<dbReference type="InterPro" id="IPR036770">
    <property type="entry name" value="Ankyrin_rpt-contain_sf"/>
</dbReference>
<accession>A0A9P9FT87</accession>
<dbReference type="Gene3D" id="1.20.58.340">
    <property type="entry name" value="Magnesium transport protein CorA, transmembrane region"/>
    <property type="match status" value="1"/>
</dbReference>
<dbReference type="GO" id="GO:0016020">
    <property type="term" value="C:membrane"/>
    <property type="evidence" value="ECO:0007669"/>
    <property type="project" value="UniProtKB-SubCell"/>
</dbReference>
<evidence type="ECO:0000256" key="2">
    <source>
        <dbReference type="ARBA" id="ARBA00022692"/>
    </source>
</evidence>
<feature type="transmembrane region" description="Helical" evidence="8">
    <location>
        <begin position="762"/>
        <end position="784"/>
    </location>
</feature>
<dbReference type="PANTHER" id="PTHR24126">
    <property type="entry name" value="ANKYRIN REPEAT, PH AND SEC7 DOMAIN CONTAINING PROTEIN SECG-RELATED"/>
    <property type="match status" value="1"/>
</dbReference>
<keyword evidence="5 7" id="KW-0040">ANK repeat</keyword>
<dbReference type="SMART" id="SM00248">
    <property type="entry name" value="ANK"/>
    <property type="match status" value="12"/>
</dbReference>
<comment type="subcellular location">
    <subcellularLocation>
        <location evidence="1">Membrane</location>
        <topology evidence="1">Multi-pass membrane protein</topology>
    </subcellularLocation>
</comment>
<sequence length="846" mass="96207">MRRKFRTRLLKGPNDDQIVLDLIEAVRNRSLAIVQFLLADSSVNVNLKDETGHTPLSWAARTRRPLVVQALLKVEGINPDEKDDEGLTPLSWAAGWRGFKVELTREFGKRQRRVSEGTGHIRIVESLLARTDVDVNSQDDEGWTPLWWAASARNLNAMRCLLKRDDIDVNSKDSCGRTILSRAVETELLNVVNLLLEKDDIDINAKDDKSRTVLSLVSQKGDLEMVDSLLRREDIIDVNATDQMGRTPLLWASLAGNLRIVERLLLAENIDPDVKDENHRTPLSMAAELGHVKVAHALAQCKTVDIDSKDLHGRTPLSWAAGQGHFAIVDHLLRDRDADANSRDNNGRTPMWWAAEKGHLRVVASLESYDKTTLHSLIQEGNQPAVCVVLSAGYDINKLDSRKQTPLHVAVRNNRVNLAKMLISHQASLDVKDNLDMTPLNLALQNHGQDLVKLLLKSSASSADIKVSGWFAGYRQSNILCLTGTKEGWKCVQYDDNVIIREVLTKPLTPSDGEKRLFLFKDSLAWKRSLTSVSGDAPQSYKIQISPSRLVLERSWYDSIRFSASLSMPQEPVRSCRKTFRMPFLGEIRVMWTIRPSKDDLGWKAVDLFSTLQDSSVPSDATELYNQFISAVELVWLRLCDKAEDHVSQCRLDQLREKGQSVELIHRLAEDAQKWLDLRLMLRDHIQATDDLAVLYFRHFNGGEGLNQVQSALQHLEETVNRRLNALDQISRDLVQLEFTWVAVREANKSTSMAKNMRRIRWITFILLPAIFASNFFGVDITFLNENPEWRWYILIVGAILVLSVFGWLTLKHNRIWSQSLEASYLRLNKQFKVSKLGLNKEEWLH</sequence>